<feature type="domain" description="Tn3 transposase DDE" evidence="1">
    <location>
        <begin position="233"/>
        <end position="293"/>
    </location>
</feature>
<proteinExistence type="predicted"/>
<comment type="caution">
    <text evidence="2">The sequence shown here is derived from an EMBL/GenBank/DDBJ whole genome shotgun (WGS) entry which is preliminary data.</text>
</comment>
<dbReference type="EMBL" id="JACHIW010000002">
    <property type="protein sequence ID" value="MBB5158180.1"/>
    <property type="molecule type" value="Genomic_DNA"/>
</dbReference>
<reference evidence="2 3" key="1">
    <citation type="submission" date="2020-08" db="EMBL/GenBank/DDBJ databases">
        <title>Sequencing the genomes of 1000 actinobacteria strains.</title>
        <authorList>
            <person name="Klenk H.-P."/>
        </authorList>
    </citation>
    <scope>NUCLEOTIDE SEQUENCE [LARGE SCALE GENOMIC DNA]</scope>
    <source>
        <strain evidence="2 3">DSM 45584</strain>
    </source>
</reference>
<gene>
    <name evidence="2" type="ORF">BJ970_005779</name>
</gene>
<dbReference type="GO" id="GO:0004803">
    <property type="term" value="F:transposase activity"/>
    <property type="evidence" value="ECO:0007669"/>
    <property type="project" value="InterPro"/>
</dbReference>
<name>A0A840QEB2_9PSEU</name>
<organism evidence="2 3">
    <name type="scientific">Saccharopolyspora phatthalungensis</name>
    <dbReference type="NCBI Taxonomy" id="664693"/>
    <lineage>
        <taxon>Bacteria</taxon>
        <taxon>Bacillati</taxon>
        <taxon>Actinomycetota</taxon>
        <taxon>Actinomycetes</taxon>
        <taxon>Pseudonocardiales</taxon>
        <taxon>Pseudonocardiaceae</taxon>
        <taxon>Saccharopolyspora</taxon>
    </lineage>
</organism>
<dbReference type="Pfam" id="PF01526">
    <property type="entry name" value="DDE_Tnp_Tn3"/>
    <property type="match status" value="1"/>
</dbReference>
<keyword evidence="3" id="KW-1185">Reference proteome</keyword>
<protein>
    <recommendedName>
        <fullName evidence="1">Tn3 transposase DDE domain-containing protein</fullName>
    </recommendedName>
</protein>
<dbReference type="AlphaFoldDB" id="A0A840QEB2"/>
<dbReference type="InterPro" id="IPR002513">
    <property type="entry name" value="Tn3_Tnp_DDE_dom"/>
</dbReference>
<sequence length="293" mass="32150">MAGGAGQAVRHGPAVVVRGDPLRRRPDGQRVLAALRDLPTLWGEGHNKVDRSEIDEQLLIGSWRRLVLHAPELEPGTIDWRAYTFCVLEQFHRCLRRRDIFAVNSSKWGDPRAKLLAGKAWITAKPVVLSSLGLPPDPDDHLDERAELLDATFRGVAGRVPDNTAVHFDDAGRLHLAALPAEAEPPSLENLRVLTNRMLPRVDPPEVLLEVFSWTGADQAFTPVTGGEARLADPHDWGQKRGATWLNMVNDQAAGLAGKVVAGTPRDSLHVLDVLYDRDGGQRPQMIVTDTAS</sequence>
<evidence type="ECO:0000259" key="1">
    <source>
        <dbReference type="Pfam" id="PF01526"/>
    </source>
</evidence>
<evidence type="ECO:0000313" key="3">
    <source>
        <dbReference type="Proteomes" id="UP000584374"/>
    </source>
</evidence>
<dbReference type="Proteomes" id="UP000584374">
    <property type="component" value="Unassembled WGS sequence"/>
</dbReference>
<evidence type="ECO:0000313" key="2">
    <source>
        <dbReference type="EMBL" id="MBB5158180.1"/>
    </source>
</evidence>
<dbReference type="GO" id="GO:0006313">
    <property type="term" value="P:DNA transposition"/>
    <property type="evidence" value="ECO:0007669"/>
    <property type="project" value="InterPro"/>
</dbReference>
<accession>A0A840QEB2</accession>